<protein>
    <submittedName>
        <fullName evidence="1">Uncharacterized protein</fullName>
    </submittedName>
</protein>
<accession>A0A514DD37</accession>
<reference evidence="1" key="1">
    <citation type="submission" date="2019-05" db="EMBL/GenBank/DDBJ databases">
        <title>Metatranscriptomic reconstruction reveals RNA viruses with the potential to shape carbon cycling in soil.</title>
        <authorList>
            <person name="Starr E.P."/>
            <person name="Nuccio E."/>
            <person name="Pett-Ridge J."/>
            <person name="Banfield J.F."/>
            <person name="Firestone M.K."/>
        </authorList>
    </citation>
    <scope>NUCLEOTIDE SEQUENCE</scope>
    <source>
        <strain evidence="1">H4_Bulk_46_scaffold_476</strain>
    </source>
</reference>
<dbReference type="EMBL" id="MN036291">
    <property type="protein sequence ID" value="QDH91524.1"/>
    <property type="molecule type" value="Genomic_RNA"/>
</dbReference>
<name>A0A514DD37_9VIRU</name>
<proteinExistence type="predicted"/>
<gene>
    <name evidence="1" type="ORF">H4Bulk46476_000002</name>
</gene>
<sequence length="87" mass="9860">MSGNDEPTPPSQVAWEPVAYAPSVAAPNWMKAFLRGYFVAGKTYPVAMGQLRKYVDTTDLERELGNYWNLVSSEFRLSNLLEDKLPY</sequence>
<organism evidence="1">
    <name type="scientific">Leviviridae sp</name>
    <dbReference type="NCBI Taxonomy" id="2027243"/>
    <lineage>
        <taxon>Viruses</taxon>
        <taxon>Riboviria</taxon>
        <taxon>Orthornavirae</taxon>
        <taxon>Lenarviricota</taxon>
        <taxon>Leviviricetes</taxon>
        <taxon>Norzivirales</taxon>
        <taxon>Fiersviridae</taxon>
    </lineage>
</organism>
<evidence type="ECO:0000313" key="1">
    <source>
        <dbReference type="EMBL" id="QDH91524.1"/>
    </source>
</evidence>